<dbReference type="PROSITE" id="PS51257">
    <property type="entry name" value="PROKAR_LIPOPROTEIN"/>
    <property type="match status" value="1"/>
</dbReference>
<dbReference type="Proteomes" id="UP000294937">
    <property type="component" value="Unassembled WGS sequence"/>
</dbReference>
<evidence type="ECO:0000313" key="4">
    <source>
        <dbReference type="Proteomes" id="UP000294937"/>
    </source>
</evidence>
<sequence length="187" mass="20604">MIRKMKLFSLFIGITLALIGCQPANKPPANQSAPAPGQKISYTERVKQTAPEPKYNQSSQAISRRMVQIATQMPQVRNASAISIGKYTLVGIDVDSTLDRGRVGTVKYTVAQALREDPQGANALVTADVDIVQRIRELNEDLRNGRPIGGVVEELADIAGRITPQPSKEVKKKEQNKNQMNQQKMNH</sequence>
<name>A0A4R3LAW7_9BACL</name>
<dbReference type="AlphaFoldDB" id="A0A4R3LAW7"/>
<feature type="region of interest" description="Disordered" evidence="1">
    <location>
        <begin position="162"/>
        <end position="187"/>
    </location>
</feature>
<keyword evidence="2" id="KW-0732">Signal</keyword>
<dbReference type="GO" id="GO:0030435">
    <property type="term" value="P:sporulation resulting in formation of a cellular spore"/>
    <property type="evidence" value="ECO:0007669"/>
    <property type="project" value="InterPro"/>
</dbReference>
<gene>
    <name evidence="3" type="ORF">EDD58_10368</name>
</gene>
<feature type="compositionally biased region" description="Low complexity" evidence="1">
    <location>
        <begin position="177"/>
        <end position="187"/>
    </location>
</feature>
<accession>A0A4R3LAW7</accession>
<dbReference type="NCBIfam" id="TIGR02898">
    <property type="entry name" value="spore_YhcN_YlaJ"/>
    <property type="match status" value="1"/>
</dbReference>
<dbReference type="Pfam" id="PF09580">
    <property type="entry name" value="Spore_YhcN_YlaJ"/>
    <property type="match status" value="1"/>
</dbReference>
<dbReference type="EMBL" id="SMAG01000003">
    <property type="protein sequence ID" value="TCS94656.1"/>
    <property type="molecule type" value="Genomic_DNA"/>
</dbReference>
<dbReference type="InterPro" id="IPR014247">
    <property type="entry name" value="Spore_lipoprot_YhcN/YlaJ"/>
</dbReference>
<proteinExistence type="predicted"/>
<organism evidence="3 4">
    <name type="scientific">Hazenella coriacea</name>
    <dbReference type="NCBI Taxonomy" id="1179467"/>
    <lineage>
        <taxon>Bacteria</taxon>
        <taxon>Bacillati</taxon>
        <taxon>Bacillota</taxon>
        <taxon>Bacilli</taxon>
        <taxon>Bacillales</taxon>
        <taxon>Thermoactinomycetaceae</taxon>
        <taxon>Hazenella</taxon>
    </lineage>
</organism>
<evidence type="ECO:0000256" key="1">
    <source>
        <dbReference type="SAM" id="MobiDB-lite"/>
    </source>
</evidence>
<dbReference type="OrthoDB" id="2381329at2"/>
<dbReference type="InterPro" id="IPR019076">
    <property type="entry name" value="Spore_lipoprot_YhcN/YlaJ-like"/>
</dbReference>
<evidence type="ECO:0000256" key="2">
    <source>
        <dbReference type="SAM" id="SignalP"/>
    </source>
</evidence>
<feature type="signal peptide" evidence="2">
    <location>
        <begin position="1"/>
        <end position="19"/>
    </location>
</feature>
<comment type="caution">
    <text evidence="3">The sequence shown here is derived from an EMBL/GenBank/DDBJ whole genome shotgun (WGS) entry which is preliminary data.</text>
</comment>
<evidence type="ECO:0000313" key="3">
    <source>
        <dbReference type="EMBL" id="TCS94656.1"/>
    </source>
</evidence>
<keyword evidence="4" id="KW-1185">Reference proteome</keyword>
<feature type="chain" id="PRO_5039225531" evidence="2">
    <location>
        <begin position="20"/>
        <end position="187"/>
    </location>
</feature>
<keyword evidence="3" id="KW-0449">Lipoprotein</keyword>
<protein>
    <submittedName>
        <fullName evidence="3">YhcN/YlaJ family sporulation lipoprotein</fullName>
    </submittedName>
</protein>
<reference evidence="3 4" key="1">
    <citation type="submission" date="2019-03" db="EMBL/GenBank/DDBJ databases">
        <title>Genomic Encyclopedia of Type Strains, Phase IV (KMG-IV): sequencing the most valuable type-strain genomes for metagenomic binning, comparative biology and taxonomic classification.</title>
        <authorList>
            <person name="Goeker M."/>
        </authorList>
    </citation>
    <scope>NUCLEOTIDE SEQUENCE [LARGE SCALE GENOMIC DNA]</scope>
    <source>
        <strain evidence="3 4">DSM 45707</strain>
    </source>
</reference>